<comment type="caution">
    <text evidence="2">The sequence shown here is derived from an EMBL/GenBank/DDBJ whole genome shotgun (WGS) entry which is preliminary data.</text>
</comment>
<dbReference type="InterPro" id="IPR050407">
    <property type="entry name" value="Geranylgeranyl_reductase"/>
</dbReference>
<evidence type="ECO:0000313" key="3">
    <source>
        <dbReference type="Proteomes" id="UP000316609"/>
    </source>
</evidence>
<accession>A0A538TXJ9</accession>
<dbReference type="EMBL" id="VBOY01000011">
    <property type="protein sequence ID" value="TMQ68366.1"/>
    <property type="molecule type" value="Genomic_DNA"/>
</dbReference>
<evidence type="ECO:0000259" key="1">
    <source>
        <dbReference type="Pfam" id="PF01494"/>
    </source>
</evidence>
<dbReference type="PRINTS" id="PR00420">
    <property type="entry name" value="RNGMNOXGNASE"/>
</dbReference>
<sequence>MARAAHAGERCSWSARRLRPGLQRGHAAAALGLSTRRGPMKPDVLIAGGGVAGSTLAILLGRAGLAVELFERDDFPREKACGEGLMPAGVAVLRRLGLVDGVGGMPFRGVRYHFRGRVVSGRFPAGAGPREGLAQRRVVLDRVLFEAAAGTAGVRARTKAMVEGPIVERGRVTGLMIDGAAHRAPLIVAADGVHSRIRRALGLDRALRRRRLGMRAHFRVADGFEASPWVDIYLGKGHELYVASLPRGELLVAALADAEPLHAPAEILFERWWHAQPLLAERLRGASRLTPVRGTFPLAGARSGTAPGVVLLGDAAGALDPIAGGGMTHALQGAELLARFASRGVAEADSWFPEFERGRAALLRDYATVTRGMLWLARHPGLVPPALGALRSWPTALSHLLGVAGGTRALFEFGPSRRLGGRI</sequence>
<gene>
    <name evidence="2" type="ORF">E6K78_01530</name>
</gene>
<evidence type="ECO:0000313" key="2">
    <source>
        <dbReference type="EMBL" id="TMQ68366.1"/>
    </source>
</evidence>
<dbReference type="Gene3D" id="3.50.50.60">
    <property type="entry name" value="FAD/NAD(P)-binding domain"/>
    <property type="match status" value="1"/>
</dbReference>
<dbReference type="PANTHER" id="PTHR42685:SF19">
    <property type="entry name" value="POSSIBLE OXIDOREDUCTASE"/>
    <property type="match status" value="1"/>
</dbReference>
<reference evidence="2 3" key="1">
    <citation type="journal article" date="2019" name="Nat. Microbiol.">
        <title>Mediterranean grassland soil C-N compound turnover is dependent on rainfall and depth, and is mediated by genomically divergent microorganisms.</title>
        <authorList>
            <person name="Diamond S."/>
            <person name="Andeer P.F."/>
            <person name="Li Z."/>
            <person name="Crits-Christoph A."/>
            <person name="Burstein D."/>
            <person name="Anantharaman K."/>
            <person name="Lane K.R."/>
            <person name="Thomas B.C."/>
            <person name="Pan C."/>
            <person name="Northen T.R."/>
            <person name="Banfield J.F."/>
        </authorList>
    </citation>
    <scope>NUCLEOTIDE SEQUENCE [LARGE SCALE GENOMIC DNA]</scope>
    <source>
        <strain evidence="2">WS_8</strain>
    </source>
</reference>
<dbReference type="InterPro" id="IPR002938">
    <property type="entry name" value="FAD-bd"/>
</dbReference>
<organism evidence="2 3">
    <name type="scientific">Eiseniibacteriota bacterium</name>
    <dbReference type="NCBI Taxonomy" id="2212470"/>
    <lineage>
        <taxon>Bacteria</taxon>
        <taxon>Candidatus Eiseniibacteriota</taxon>
    </lineage>
</organism>
<feature type="domain" description="FAD-binding" evidence="1">
    <location>
        <begin position="43"/>
        <end position="338"/>
    </location>
</feature>
<dbReference type="Proteomes" id="UP000316609">
    <property type="component" value="Unassembled WGS sequence"/>
</dbReference>
<dbReference type="AlphaFoldDB" id="A0A538TXJ9"/>
<proteinExistence type="predicted"/>
<protein>
    <recommendedName>
        <fullName evidence="1">FAD-binding domain-containing protein</fullName>
    </recommendedName>
</protein>
<dbReference type="InterPro" id="IPR036188">
    <property type="entry name" value="FAD/NAD-bd_sf"/>
</dbReference>
<dbReference type="PANTHER" id="PTHR42685">
    <property type="entry name" value="GERANYLGERANYL DIPHOSPHATE REDUCTASE"/>
    <property type="match status" value="1"/>
</dbReference>
<dbReference type="Pfam" id="PF01494">
    <property type="entry name" value="FAD_binding_3"/>
    <property type="match status" value="1"/>
</dbReference>
<dbReference type="SUPFAM" id="SSF51905">
    <property type="entry name" value="FAD/NAD(P)-binding domain"/>
    <property type="match status" value="1"/>
</dbReference>
<name>A0A538TXJ9_UNCEI</name>
<dbReference type="GO" id="GO:0071949">
    <property type="term" value="F:FAD binding"/>
    <property type="evidence" value="ECO:0007669"/>
    <property type="project" value="InterPro"/>
</dbReference>